<gene>
    <name evidence="3" type="ORF">SAMN02745176_03486</name>
</gene>
<dbReference type="AlphaFoldDB" id="A0A1M6J332"/>
<feature type="region of interest" description="Disordered" evidence="1">
    <location>
        <begin position="54"/>
        <end position="79"/>
    </location>
</feature>
<evidence type="ECO:0000313" key="4">
    <source>
        <dbReference type="Proteomes" id="UP000184442"/>
    </source>
</evidence>
<dbReference type="RefSeq" id="WP_073028092.1">
    <property type="nucleotide sequence ID" value="NZ_FQZS01000047.1"/>
</dbReference>
<reference evidence="3 4" key="1">
    <citation type="submission" date="2016-11" db="EMBL/GenBank/DDBJ databases">
        <authorList>
            <person name="Jaros S."/>
            <person name="Januszkiewicz K."/>
            <person name="Wedrychowicz H."/>
        </authorList>
    </citation>
    <scope>NUCLEOTIDE SEQUENCE [LARGE SCALE GENOMIC DNA]</scope>
    <source>
        <strain evidence="3 4">DSM 19022</strain>
    </source>
</reference>
<protein>
    <recommendedName>
        <fullName evidence="5">Lipoprotein</fullName>
    </recommendedName>
</protein>
<feature type="chain" id="PRO_5039583593" description="Lipoprotein" evidence="2">
    <location>
        <begin position="23"/>
        <end position="204"/>
    </location>
</feature>
<evidence type="ECO:0008006" key="5">
    <source>
        <dbReference type="Google" id="ProtNLM"/>
    </source>
</evidence>
<sequence length="204" mass="23158">MKNMAKIMGVLLLLLTVTGCSKDENMANRVSNGNNVDKVISELIDKTESENNSIDLEGEASIKSKDDSEKQDQIPQKSDDVTMDVDYDLTKMSSDMVYAMVFQLMVEPDAYVGKTFRMKGKYYPVYYESTAKYYHYCLVEDALACCAQGIEFVWGDGSHVYPDEYPEEKASIVVQGILETYREDGNDDYLYCRLKDATLEVINK</sequence>
<keyword evidence="4" id="KW-1185">Reference proteome</keyword>
<dbReference type="PROSITE" id="PS51257">
    <property type="entry name" value="PROKAR_LIPOPROTEIN"/>
    <property type="match status" value="1"/>
</dbReference>
<dbReference type="STRING" id="1122184.SAMN02745176_03486"/>
<name>A0A1M6J332_9FIRM</name>
<evidence type="ECO:0000313" key="3">
    <source>
        <dbReference type="EMBL" id="SHJ41088.1"/>
    </source>
</evidence>
<proteinExistence type="predicted"/>
<accession>A0A1M6J332</accession>
<feature type="compositionally biased region" description="Basic and acidic residues" evidence="1">
    <location>
        <begin position="60"/>
        <end position="79"/>
    </location>
</feature>
<dbReference type="OrthoDB" id="359707at2"/>
<dbReference type="Proteomes" id="UP000184442">
    <property type="component" value="Unassembled WGS sequence"/>
</dbReference>
<keyword evidence="2" id="KW-0732">Signal</keyword>
<organism evidence="3 4">
    <name type="scientific">Lutispora thermophila DSM 19022</name>
    <dbReference type="NCBI Taxonomy" id="1122184"/>
    <lineage>
        <taxon>Bacteria</taxon>
        <taxon>Bacillati</taxon>
        <taxon>Bacillota</taxon>
        <taxon>Clostridia</taxon>
        <taxon>Lutisporales</taxon>
        <taxon>Lutisporaceae</taxon>
        <taxon>Lutispora</taxon>
    </lineage>
</organism>
<evidence type="ECO:0000256" key="1">
    <source>
        <dbReference type="SAM" id="MobiDB-lite"/>
    </source>
</evidence>
<feature type="signal peptide" evidence="2">
    <location>
        <begin position="1"/>
        <end position="22"/>
    </location>
</feature>
<dbReference type="EMBL" id="FQZS01000047">
    <property type="protein sequence ID" value="SHJ41088.1"/>
    <property type="molecule type" value="Genomic_DNA"/>
</dbReference>
<evidence type="ECO:0000256" key="2">
    <source>
        <dbReference type="SAM" id="SignalP"/>
    </source>
</evidence>